<feature type="domain" description="PAC" evidence="17">
    <location>
        <begin position="502"/>
        <end position="553"/>
    </location>
</feature>
<sequence>MNVSRKILAIIYIIFALLISVVIFASQSILGSTFSDLQEKEAADNVENIENMINLQVLQLEKINSALSSRDDVRNLILNPDPQNLSSGTSLGDIFSVSGCDFIFLVNNSGYIVYSEISGPELSTLNASTLDASSLNSSTLNASSLNSSTLDASSLSASSLSASSLNASTLDASTLDASSLNASTLSASTLDASSLNASTLSASTLDASALLKVRQRINDGSLLCTGAETSLKGILLFENGLAVISGQPVLTSPENNEVSGTIILGKYLDSSFIESVQESTGSTFTISSFNNASSDLMQAFFENPGPNFTYAVTGENVTCYSVLEDFSGRPAIVIQAGADSSIYARGQKALRYIVFFLLFAGLMIGASCKVLLDREVVSRIVAIDNFVEKVRLNENFSERFSTYGNDELSRLSEGINQTLDRLRTTSDEFKAQEHEKKLILDSLSELVVFMDSDLKIIWLNKAALDHMGMKMGDVIGRRYQDMYILYKENPSKSPVLKVLESGNEEFGEVVTQDGKVWTVTAIPIKNEDGRITGVLKTGLDITAHRRSEEKLIQAKLEAEEANNFKSEFLANVSHELRTPLNSIIGFSDILIDKVFGELNEKQFRYVNNISTSGKHLLVLINDILDLSKVEAGKMELHYSEFSIDCVFEEVKAVLSPLIQVKSLEATFNVESDCTTLEADRGRIIQILYNLVSNAIKFTPNGGKVSVYCKESGNRALISVIDTGIGISAEDQVKLFKPFTQLDASTTRQYCGTGLGLALVKKIVNLHQGDIWVESDPGKGSNFTFSLPLRKPLELRKAGIEDVIIEFEMNKAEALSVKENVEDLQEEVELPEICFSEKGDVKQELILVVDDDKSSSELLSIILKDAGYSVALLYNGKRVLKVAKILKPDIITLDVFLPDTNGWLVLRQLKNDPCTASIPVLIISMTNNNELGITLGATYSFAKPVKRVELVNSLQEITGKFRFEYPKVLIVDDDENTVELLSSMIEPEGFEAIKAYSGREGLQKLFSEQRPDILILDLMMPEISGFDVISSMRADVRTKDIPLIVCTSGELTEKNLEELNSELKGHLISILKKGTFGRKELINIIKQLAMLKRRNDEKNPDCRR</sequence>
<dbReference type="PROSITE" id="PS50112">
    <property type="entry name" value="PAS"/>
    <property type="match status" value="1"/>
</dbReference>
<dbReference type="STRING" id="1434123.MSVAZ_0219"/>
<dbReference type="EC" id="2.7.13.3" evidence="3"/>
<dbReference type="InterPro" id="IPR007892">
    <property type="entry name" value="CHASE4"/>
</dbReference>
<dbReference type="PATRIC" id="fig|1434123.4.peg.215"/>
<dbReference type="InterPro" id="IPR036890">
    <property type="entry name" value="HATPase_C_sf"/>
</dbReference>
<dbReference type="Gene3D" id="3.30.450.20">
    <property type="entry name" value="PAS domain"/>
    <property type="match status" value="1"/>
</dbReference>
<dbReference type="CDD" id="cd16922">
    <property type="entry name" value="HATPase_EvgS-ArcB-TorS-like"/>
    <property type="match status" value="1"/>
</dbReference>
<dbReference type="GeneID" id="24808577"/>
<dbReference type="PROSITE" id="PS50110">
    <property type="entry name" value="RESPONSE_REGULATORY"/>
    <property type="match status" value="2"/>
</dbReference>
<evidence type="ECO:0000256" key="11">
    <source>
        <dbReference type="ARBA" id="ARBA00023306"/>
    </source>
</evidence>
<evidence type="ECO:0000313" key="20">
    <source>
        <dbReference type="Proteomes" id="UP000033096"/>
    </source>
</evidence>
<evidence type="ECO:0000256" key="2">
    <source>
        <dbReference type="ARBA" id="ARBA00004370"/>
    </source>
</evidence>
<dbReference type="InterPro" id="IPR011006">
    <property type="entry name" value="CheY-like_superfamily"/>
</dbReference>
<dbReference type="InterPro" id="IPR000700">
    <property type="entry name" value="PAS-assoc_C"/>
</dbReference>
<dbReference type="Proteomes" id="UP000033096">
    <property type="component" value="Chromosome"/>
</dbReference>
<dbReference type="SUPFAM" id="SSF47384">
    <property type="entry name" value="Homodimeric domain of signal transducing histidine kinase"/>
    <property type="match status" value="1"/>
</dbReference>
<dbReference type="Pfam" id="PF02518">
    <property type="entry name" value="HATPase_c"/>
    <property type="match status" value="1"/>
</dbReference>
<feature type="domain" description="HAMP" evidence="18">
    <location>
        <begin position="374"/>
        <end position="427"/>
    </location>
</feature>
<evidence type="ECO:0000256" key="13">
    <source>
        <dbReference type="SAM" id="Phobius"/>
    </source>
</evidence>
<dbReference type="InterPro" id="IPR003661">
    <property type="entry name" value="HisK_dim/P_dom"/>
</dbReference>
<dbReference type="InterPro" id="IPR005467">
    <property type="entry name" value="His_kinase_dom"/>
</dbReference>
<dbReference type="InterPro" id="IPR003594">
    <property type="entry name" value="HATPase_dom"/>
</dbReference>
<dbReference type="SMART" id="SM00388">
    <property type="entry name" value="HisKA"/>
    <property type="match status" value="1"/>
</dbReference>
<keyword evidence="9" id="KW-0902">Two-component regulatory system</keyword>
<dbReference type="SUPFAM" id="SSF55785">
    <property type="entry name" value="PYP-like sensor domain (PAS domain)"/>
    <property type="match status" value="1"/>
</dbReference>
<keyword evidence="6" id="KW-0547">Nucleotide-binding</keyword>
<dbReference type="PROSITE" id="PS50113">
    <property type="entry name" value="PAC"/>
    <property type="match status" value="1"/>
</dbReference>
<evidence type="ECO:0000259" key="16">
    <source>
        <dbReference type="PROSITE" id="PS50112"/>
    </source>
</evidence>
<dbReference type="FunFam" id="3.30.565.10:FF:000010">
    <property type="entry name" value="Sensor histidine kinase RcsC"/>
    <property type="match status" value="1"/>
</dbReference>
<dbReference type="NCBIfam" id="TIGR00229">
    <property type="entry name" value="sensory_box"/>
    <property type="match status" value="1"/>
</dbReference>
<dbReference type="Gene3D" id="3.30.565.10">
    <property type="entry name" value="Histidine kinase-like ATPase, C-terminal domain"/>
    <property type="match status" value="1"/>
</dbReference>
<name>A0A0E3Q1X1_9EURY</name>
<dbReference type="PANTHER" id="PTHR43047">
    <property type="entry name" value="TWO-COMPONENT HISTIDINE PROTEIN KINASE"/>
    <property type="match status" value="1"/>
</dbReference>
<gene>
    <name evidence="19" type="ORF">MSVAZ_0219</name>
</gene>
<dbReference type="AlphaFoldDB" id="A0A0E3Q1X1"/>
<dbReference type="PRINTS" id="PR00344">
    <property type="entry name" value="BCTRLSENSOR"/>
</dbReference>
<dbReference type="InterPro" id="IPR000014">
    <property type="entry name" value="PAS"/>
</dbReference>
<evidence type="ECO:0000256" key="8">
    <source>
        <dbReference type="ARBA" id="ARBA00022840"/>
    </source>
</evidence>
<keyword evidence="10 13" id="KW-0472">Membrane</keyword>
<evidence type="ECO:0000256" key="3">
    <source>
        <dbReference type="ARBA" id="ARBA00012438"/>
    </source>
</evidence>
<evidence type="ECO:0000256" key="10">
    <source>
        <dbReference type="ARBA" id="ARBA00023136"/>
    </source>
</evidence>
<dbReference type="InterPro" id="IPR035965">
    <property type="entry name" value="PAS-like_dom_sf"/>
</dbReference>
<dbReference type="GO" id="GO:0005524">
    <property type="term" value="F:ATP binding"/>
    <property type="evidence" value="ECO:0007669"/>
    <property type="project" value="UniProtKB-KW"/>
</dbReference>
<feature type="domain" description="Response regulatory" evidence="15">
    <location>
        <begin position="844"/>
        <end position="957"/>
    </location>
</feature>
<dbReference type="SMART" id="SM00387">
    <property type="entry name" value="HATPase_c"/>
    <property type="match status" value="1"/>
</dbReference>
<keyword evidence="5" id="KW-0808">Transferase</keyword>
<dbReference type="InterPro" id="IPR036097">
    <property type="entry name" value="HisK_dim/P_sf"/>
</dbReference>
<dbReference type="CDD" id="cd00130">
    <property type="entry name" value="PAS"/>
    <property type="match status" value="1"/>
</dbReference>
<protein>
    <recommendedName>
        <fullName evidence="3">histidine kinase</fullName>
        <ecNumber evidence="3">2.7.13.3</ecNumber>
    </recommendedName>
</protein>
<keyword evidence="7 19" id="KW-0418">Kinase</keyword>
<comment type="subcellular location">
    <subcellularLocation>
        <location evidence="2">Membrane</location>
    </subcellularLocation>
</comment>
<dbReference type="InterPro" id="IPR004358">
    <property type="entry name" value="Sig_transdc_His_kin-like_C"/>
</dbReference>
<evidence type="ECO:0000259" key="15">
    <source>
        <dbReference type="PROSITE" id="PS50110"/>
    </source>
</evidence>
<dbReference type="InterPro" id="IPR003660">
    <property type="entry name" value="HAMP_dom"/>
</dbReference>
<feature type="domain" description="Response regulatory" evidence="15">
    <location>
        <begin position="966"/>
        <end position="1088"/>
    </location>
</feature>
<evidence type="ECO:0000256" key="5">
    <source>
        <dbReference type="ARBA" id="ARBA00022679"/>
    </source>
</evidence>
<dbReference type="Pfam" id="PF08448">
    <property type="entry name" value="PAS_4"/>
    <property type="match status" value="1"/>
</dbReference>
<dbReference type="PROSITE" id="PS50109">
    <property type="entry name" value="HIS_KIN"/>
    <property type="match status" value="1"/>
</dbReference>
<organism evidence="19 20">
    <name type="scientific">Methanosarcina vacuolata Z-761</name>
    <dbReference type="NCBI Taxonomy" id="1434123"/>
    <lineage>
        <taxon>Archaea</taxon>
        <taxon>Methanobacteriati</taxon>
        <taxon>Methanobacteriota</taxon>
        <taxon>Stenosarchaea group</taxon>
        <taxon>Methanomicrobia</taxon>
        <taxon>Methanosarcinales</taxon>
        <taxon>Methanosarcinaceae</taxon>
        <taxon>Methanosarcina</taxon>
    </lineage>
</organism>
<feature type="transmembrane region" description="Helical" evidence="13">
    <location>
        <begin position="7"/>
        <end position="30"/>
    </location>
</feature>
<dbReference type="SUPFAM" id="SSF52172">
    <property type="entry name" value="CheY-like"/>
    <property type="match status" value="2"/>
</dbReference>
<dbReference type="FunFam" id="3.40.50.2300:FF:000800">
    <property type="match status" value="1"/>
</dbReference>
<feature type="modified residue" description="4-aspartylphosphate" evidence="12">
    <location>
        <position position="893"/>
    </location>
</feature>
<evidence type="ECO:0000256" key="4">
    <source>
        <dbReference type="ARBA" id="ARBA00022553"/>
    </source>
</evidence>
<evidence type="ECO:0000256" key="6">
    <source>
        <dbReference type="ARBA" id="ARBA00022741"/>
    </source>
</evidence>
<dbReference type="FunFam" id="1.10.287.130:FF:000038">
    <property type="entry name" value="Sensory transduction histidine kinase"/>
    <property type="match status" value="1"/>
</dbReference>
<dbReference type="SMART" id="SM00448">
    <property type="entry name" value="REC"/>
    <property type="match status" value="2"/>
</dbReference>
<dbReference type="SUPFAM" id="SSF55874">
    <property type="entry name" value="ATPase domain of HSP90 chaperone/DNA topoisomerase II/histidine kinase"/>
    <property type="match status" value="1"/>
</dbReference>
<reference evidence="19 20" key="1">
    <citation type="submission" date="2014-07" db="EMBL/GenBank/DDBJ databases">
        <title>Methanogenic archaea and the global carbon cycle.</title>
        <authorList>
            <person name="Henriksen J.R."/>
            <person name="Luke J."/>
            <person name="Reinhart S."/>
            <person name="Benedict M.N."/>
            <person name="Youngblut N.D."/>
            <person name="Metcalf M.E."/>
            <person name="Whitaker R.J."/>
            <person name="Metcalf W.W."/>
        </authorList>
    </citation>
    <scope>NUCLEOTIDE SEQUENCE [LARGE SCALE GENOMIC DNA]</scope>
    <source>
        <strain evidence="19 20">Z-761</strain>
    </source>
</reference>
<keyword evidence="13" id="KW-1133">Transmembrane helix</keyword>
<dbReference type="Pfam" id="PF00512">
    <property type="entry name" value="HisKA"/>
    <property type="match status" value="1"/>
</dbReference>
<dbReference type="PANTHER" id="PTHR43047:SF72">
    <property type="entry name" value="OSMOSENSING HISTIDINE PROTEIN KINASE SLN1"/>
    <property type="match status" value="1"/>
</dbReference>
<evidence type="ECO:0000259" key="18">
    <source>
        <dbReference type="PROSITE" id="PS50885"/>
    </source>
</evidence>
<evidence type="ECO:0000256" key="7">
    <source>
        <dbReference type="ARBA" id="ARBA00022777"/>
    </source>
</evidence>
<dbReference type="GO" id="GO:0005886">
    <property type="term" value="C:plasma membrane"/>
    <property type="evidence" value="ECO:0007669"/>
    <property type="project" value="TreeGrafter"/>
</dbReference>
<dbReference type="InterPro" id="IPR001789">
    <property type="entry name" value="Sig_transdc_resp-reg_receiver"/>
</dbReference>
<evidence type="ECO:0000313" key="19">
    <source>
        <dbReference type="EMBL" id="AKB42488.1"/>
    </source>
</evidence>
<evidence type="ECO:0000259" key="17">
    <source>
        <dbReference type="PROSITE" id="PS50113"/>
    </source>
</evidence>
<feature type="modified residue" description="4-aspartylphosphate" evidence="12">
    <location>
        <position position="1016"/>
    </location>
</feature>
<dbReference type="InterPro" id="IPR013656">
    <property type="entry name" value="PAS_4"/>
</dbReference>
<evidence type="ECO:0000256" key="9">
    <source>
        <dbReference type="ARBA" id="ARBA00023012"/>
    </source>
</evidence>
<dbReference type="Gene3D" id="6.10.340.10">
    <property type="match status" value="1"/>
</dbReference>
<dbReference type="Pfam" id="PF00072">
    <property type="entry name" value="Response_reg"/>
    <property type="match status" value="2"/>
</dbReference>
<keyword evidence="20" id="KW-1185">Reference proteome</keyword>
<dbReference type="PROSITE" id="PS50885">
    <property type="entry name" value="HAMP"/>
    <property type="match status" value="1"/>
</dbReference>
<dbReference type="HOGENOM" id="CLU_009587_0_0_2"/>
<feature type="domain" description="PAS" evidence="16">
    <location>
        <begin position="432"/>
        <end position="477"/>
    </location>
</feature>
<dbReference type="Pfam" id="PF05228">
    <property type="entry name" value="CHASE4"/>
    <property type="match status" value="1"/>
</dbReference>
<keyword evidence="13" id="KW-0812">Transmembrane</keyword>
<dbReference type="Gene3D" id="1.10.287.130">
    <property type="match status" value="1"/>
</dbReference>
<keyword evidence="11" id="KW-0131">Cell cycle</keyword>
<dbReference type="KEGG" id="mvc:MSVAZ_0219"/>
<proteinExistence type="predicted"/>
<keyword evidence="4 12" id="KW-0597">Phosphoprotein</keyword>
<dbReference type="GO" id="GO:0009927">
    <property type="term" value="F:histidine phosphotransfer kinase activity"/>
    <property type="evidence" value="ECO:0007669"/>
    <property type="project" value="TreeGrafter"/>
</dbReference>
<dbReference type="GO" id="GO:0000155">
    <property type="term" value="F:phosphorelay sensor kinase activity"/>
    <property type="evidence" value="ECO:0007669"/>
    <property type="project" value="InterPro"/>
</dbReference>
<dbReference type="Gene3D" id="3.40.50.2300">
    <property type="match status" value="2"/>
</dbReference>
<evidence type="ECO:0000256" key="1">
    <source>
        <dbReference type="ARBA" id="ARBA00000085"/>
    </source>
</evidence>
<evidence type="ECO:0000256" key="12">
    <source>
        <dbReference type="PROSITE-ProRule" id="PRU00169"/>
    </source>
</evidence>
<dbReference type="CDD" id="cd00082">
    <property type="entry name" value="HisKA"/>
    <property type="match status" value="1"/>
</dbReference>
<evidence type="ECO:0000259" key="14">
    <source>
        <dbReference type="PROSITE" id="PS50109"/>
    </source>
</evidence>
<dbReference type="EMBL" id="CP009520">
    <property type="protein sequence ID" value="AKB42488.1"/>
    <property type="molecule type" value="Genomic_DNA"/>
</dbReference>
<dbReference type="RefSeq" id="WP_048117007.1">
    <property type="nucleotide sequence ID" value="NZ_CP009520.1"/>
</dbReference>
<keyword evidence="8" id="KW-0067">ATP-binding</keyword>
<comment type="catalytic activity">
    <reaction evidence="1">
        <text>ATP + protein L-histidine = ADP + protein N-phospho-L-histidine.</text>
        <dbReference type="EC" id="2.7.13.3"/>
    </reaction>
</comment>
<accession>A0A0E3Q1X1</accession>
<feature type="domain" description="Histidine kinase" evidence="14">
    <location>
        <begin position="571"/>
        <end position="790"/>
    </location>
</feature>